<keyword evidence="1" id="KW-1133">Transmembrane helix</keyword>
<sequence>MGSLVGWTAEAFGALRHNLHWMGWNLFLAVVPLALSVWLFRPHRPRTFFWWLVACIWLAFLPNAPYVLTDIIHLIDETRDGHYSAWVIGLVLIPEYIVFILSGFLAYVVSLIYLGRYLKSLQLKRWVLPVELTLHALSAVGVYLGRFVRLNSWDIVTGLRGVVAELLEVLAAKQPLLVIAITFAIITTLYYALKVICLALYSYWQRSDLDVPGLTARTEK</sequence>
<accession>U5QHY2</accession>
<keyword evidence="1" id="KW-0472">Membrane</keyword>
<dbReference type="RefSeq" id="WP_023172299.1">
    <property type="nucleotide sequence ID" value="NC_022600.1"/>
</dbReference>
<keyword evidence="1" id="KW-0812">Transmembrane</keyword>
<reference evidence="2 3" key="1">
    <citation type="journal article" date="2013" name="PLoS ONE">
        <title>Cultivation and Complete Genome Sequencing of Gloeobacter kilaueensis sp. nov., from a Lava Cave in Kilauea Caldera, Hawai'i.</title>
        <authorList>
            <person name="Saw J.H."/>
            <person name="Schatz M."/>
            <person name="Brown M.V."/>
            <person name="Kunkel D.D."/>
            <person name="Foster J.S."/>
            <person name="Shick H."/>
            <person name="Christensen S."/>
            <person name="Hou S."/>
            <person name="Wan X."/>
            <person name="Donachie S.P."/>
        </authorList>
    </citation>
    <scope>NUCLEOTIDE SEQUENCE [LARGE SCALE GENOMIC DNA]</scope>
    <source>
        <strain evidence="3">JS</strain>
    </source>
</reference>
<protein>
    <recommendedName>
        <fullName evidence="4">DUF1361 domain-containing protein</fullName>
    </recommendedName>
</protein>
<organism evidence="2 3">
    <name type="scientific">Gloeobacter kilaueensis (strain ATCC BAA-2537 / CCAP 1431/1 / ULC 316 / JS1)</name>
    <dbReference type="NCBI Taxonomy" id="1183438"/>
    <lineage>
        <taxon>Bacteria</taxon>
        <taxon>Bacillati</taxon>
        <taxon>Cyanobacteriota</taxon>
        <taxon>Cyanophyceae</taxon>
        <taxon>Gloeobacterales</taxon>
        <taxon>Gloeobacteraceae</taxon>
        <taxon>Gloeobacter</taxon>
    </lineage>
</organism>
<feature type="transmembrane region" description="Helical" evidence="1">
    <location>
        <begin position="176"/>
        <end position="201"/>
    </location>
</feature>
<gene>
    <name evidence="2" type="ORF">GKIL_0988</name>
</gene>
<dbReference type="EMBL" id="CP003587">
    <property type="protein sequence ID" value="AGY57234.1"/>
    <property type="molecule type" value="Genomic_DNA"/>
</dbReference>
<dbReference type="AlphaFoldDB" id="U5QHY2"/>
<dbReference type="OrthoDB" id="4540541at2"/>
<dbReference type="eggNOG" id="COG4330">
    <property type="taxonomic scope" value="Bacteria"/>
</dbReference>
<proteinExistence type="predicted"/>
<evidence type="ECO:0000313" key="2">
    <source>
        <dbReference type="EMBL" id="AGY57234.1"/>
    </source>
</evidence>
<dbReference type="Proteomes" id="UP000017396">
    <property type="component" value="Chromosome"/>
</dbReference>
<feature type="transmembrane region" description="Helical" evidence="1">
    <location>
        <begin position="126"/>
        <end position="144"/>
    </location>
</feature>
<keyword evidence="3" id="KW-1185">Reference proteome</keyword>
<evidence type="ECO:0000313" key="3">
    <source>
        <dbReference type="Proteomes" id="UP000017396"/>
    </source>
</evidence>
<evidence type="ECO:0000256" key="1">
    <source>
        <dbReference type="SAM" id="Phobius"/>
    </source>
</evidence>
<dbReference type="HOGENOM" id="CLU_081833_0_0_3"/>
<evidence type="ECO:0008006" key="4">
    <source>
        <dbReference type="Google" id="ProtNLM"/>
    </source>
</evidence>
<feature type="transmembrane region" description="Helical" evidence="1">
    <location>
        <begin position="21"/>
        <end position="40"/>
    </location>
</feature>
<feature type="transmembrane region" description="Helical" evidence="1">
    <location>
        <begin position="86"/>
        <end position="114"/>
    </location>
</feature>
<dbReference type="Pfam" id="PF07099">
    <property type="entry name" value="DUF1361"/>
    <property type="match status" value="1"/>
</dbReference>
<name>U5QHY2_GLOK1</name>
<dbReference type="KEGG" id="glj:GKIL_0988"/>
<dbReference type="InterPro" id="IPR009793">
    <property type="entry name" value="DUF1361"/>
</dbReference>
<feature type="transmembrane region" description="Helical" evidence="1">
    <location>
        <begin position="47"/>
        <end position="66"/>
    </location>
</feature>
<dbReference type="PATRIC" id="fig|1183438.3.peg.981"/>
<dbReference type="STRING" id="1183438.GKIL_0988"/>